<dbReference type="PANTHER" id="PTHR11109">
    <property type="entry name" value="GTP CYCLOHYDROLASE I"/>
    <property type="match status" value="1"/>
</dbReference>
<comment type="similarity">
    <text evidence="3 8">Belongs to the GTP cyclohydrolase I family.</text>
</comment>
<reference evidence="10" key="1">
    <citation type="submission" date="2021-11" db="EMBL/GenBank/DDBJ databases">
        <title>Australian commercial rhizobial inoculants.</title>
        <authorList>
            <person name="Kohlmeier M.G."/>
            <person name="O'Hara G.W."/>
            <person name="Colombi E."/>
            <person name="Ramsay J.P."/>
            <person name="Terpolilli J."/>
        </authorList>
    </citation>
    <scope>NUCLEOTIDE SEQUENCE</scope>
    <source>
        <strain evidence="10">CC829</strain>
    </source>
</reference>
<dbReference type="EC" id="3.5.4.16" evidence="8"/>
<accession>A0ABY3QUF4</accession>
<feature type="binding site" evidence="8">
    <location>
        <position position="100"/>
    </location>
    <ligand>
        <name>Zn(2+)</name>
        <dbReference type="ChEBI" id="CHEBI:29105"/>
    </ligand>
</feature>
<keyword evidence="5 8" id="KW-0554">One-carbon metabolism</keyword>
<evidence type="ECO:0000256" key="6">
    <source>
        <dbReference type="ARBA" id="ARBA00022801"/>
    </source>
</evidence>
<dbReference type="InterPro" id="IPR020602">
    <property type="entry name" value="GTP_CycHdrlase_I_dom"/>
</dbReference>
<protein>
    <recommendedName>
        <fullName evidence="8">GTP cyclohydrolase 1</fullName>
        <ecNumber evidence="8">3.5.4.16</ecNumber>
    </recommendedName>
    <alternativeName>
        <fullName evidence="8">GTP cyclohydrolase I</fullName>
        <shortName evidence="8">GTP-CH-I</shortName>
    </alternativeName>
</protein>
<sequence>MNSHARRLQAVAVAQLPGERPGRAEVEQAVRTMIRWAGDDPARDGLHDTPDRVARAFAEYFSGYAQDPTEILQKTFEEIEGYDEMIVLRGVRFESHCEHHMAPIVGRAWVAYIPQGRVVGISKLARVVDIYAKRLQIQEKMTAQIANTINDVLKPEGVGVIIKATHHCMTTRGAHKLGTDLVTSRMLGVFRDNALTRQELLGLANSDA</sequence>
<evidence type="ECO:0000256" key="5">
    <source>
        <dbReference type="ARBA" id="ARBA00022563"/>
    </source>
</evidence>
<dbReference type="HAMAP" id="MF_00223">
    <property type="entry name" value="FolE"/>
    <property type="match status" value="1"/>
</dbReference>
<dbReference type="EMBL" id="CP088100">
    <property type="protein sequence ID" value="UFW89360.1"/>
    <property type="molecule type" value="Genomic_DNA"/>
</dbReference>
<evidence type="ECO:0000313" key="10">
    <source>
        <dbReference type="EMBL" id="UFW89360.1"/>
    </source>
</evidence>
<organism evidence="10 11">
    <name type="scientific">Bradyrhizobium barranii</name>
    <dbReference type="NCBI Taxonomy" id="2992140"/>
    <lineage>
        <taxon>Bacteria</taxon>
        <taxon>Pseudomonadati</taxon>
        <taxon>Pseudomonadota</taxon>
        <taxon>Alphaproteobacteria</taxon>
        <taxon>Hyphomicrobiales</taxon>
        <taxon>Nitrobacteraceae</taxon>
        <taxon>Bradyrhizobium</taxon>
    </lineage>
</organism>
<keyword evidence="11" id="KW-1185">Reference proteome</keyword>
<dbReference type="InterPro" id="IPR018234">
    <property type="entry name" value="GTP_CycHdrlase_I_CS"/>
</dbReference>
<dbReference type="InterPro" id="IPR043133">
    <property type="entry name" value="GTP-CH-I_C/QueF"/>
</dbReference>
<comment type="catalytic activity">
    <reaction evidence="1 8">
        <text>GTP + H2O = 7,8-dihydroneopterin 3'-triphosphate + formate + H(+)</text>
        <dbReference type="Rhea" id="RHEA:17473"/>
        <dbReference type="ChEBI" id="CHEBI:15377"/>
        <dbReference type="ChEBI" id="CHEBI:15378"/>
        <dbReference type="ChEBI" id="CHEBI:15740"/>
        <dbReference type="ChEBI" id="CHEBI:37565"/>
        <dbReference type="ChEBI" id="CHEBI:58462"/>
        <dbReference type="EC" id="3.5.4.16"/>
    </reaction>
</comment>
<feature type="binding site" evidence="8">
    <location>
        <position position="168"/>
    </location>
    <ligand>
        <name>Zn(2+)</name>
        <dbReference type="ChEBI" id="CHEBI:29105"/>
    </ligand>
</feature>
<evidence type="ECO:0000259" key="9">
    <source>
        <dbReference type="Pfam" id="PF01227"/>
    </source>
</evidence>
<dbReference type="Gene3D" id="1.10.286.10">
    <property type="match status" value="1"/>
</dbReference>
<dbReference type="NCBIfam" id="NF006826">
    <property type="entry name" value="PRK09347.1-3"/>
    <property type="match status" value="1"/>
</dbReference>
<evidence type="ECO:0000256" key="2">
    <source>
        <dbReference type="ARBA" id="ARBA00005080"/>
    </source>
</evidence>
<dbReference type="Pfam" id="PF01227">
    <property type="entry name" value="GTP_cyclohydroI"/>
    <property type="match status" value="1"/>
</dbReference>
<comment type="subunit">
    <text evidence="8">Homopolymer.</text>
</comment>
<evidence type="ECO:0000313" key="11">
    <source>
        <dbReference type="Proteomes" id="UP001430990"/>
    </source>
</evidence>
<dbReference type="PROSITE" id="PS00860">
    <property type="entry name" value="GTP_CYCLOHYDROL_1_2"/>
    <property type="match status" value="1"/>
</dbReference>
<dbReference type="NCBIfam" id="NF006825">
    <property type="entry name" value="PRK09347.1-2"/>
    <property type="match status" value="1"/>
</dbReference>
<dbReference type="Gene3D" id="3.30.1130.10">
    <property type="match status" value="1"/>
</dbReference>
<comment type="pathway">
    <text evidence="2 8">Cofactor biosynthesis; 7,8-dihydroneopterin triphosphate biosynthesis; 7,8-dihydroneopterin triphosphate from GTP: step 1/1.</text>
</comment>
<dbReference type="SUPFAM" id="SSF55620">
    <property type="entry name" value="Tetrahydrobiopterin biosynthesis enzymes-like"/>
    <property type="match status" value="1"/>
</dbReference>
<proteinExistence type="inferred from homology"/>
<keyword evidence="8" id="KW-0862">Zinc</keyword>
<keyword evidence="7 8" id="KW-0342">GTP-binding</keyword>
<dbReference type="RefSeq" id="WP_063984652.1">
    <property type="nucleotide sequence ID" value="NZ_CP088100.1"/>
</dbReference>
<evidence type="ECO:0000256" key="8">
    <source>
        <dbReference type="HAMAP-Rule" id="MF_00223"/>
    </source>
</evidence>
<dbReference type="PANTHER" id="PTHR11109:SF7">
    <property type="entry name" value="GTP CYCLOHYDROLASE 1"/>
    <property type="match status" value="1"/>
</dbReference>
<dbReference type="Proteomes" id="UP001430990">
    <property type="component" value="Chromosome"/>
</dbReference>
<comment type="subunit">
    <text evidence="4">Toroid-shaped homodecamer, composed of two pentamers of five dimers.</text>
</comment>
<keyword evidence="8" id="KW-0479">Metal-binding</keyword>
<feature type="binding site" evidence="8">
    <location>
        <position position="97"/>
    </location>
    <ligand>
        <name>Zn(2+)</name>
        <dbReference type="ChEBI" id="CHEBI:29105"/>
    </ligand>
</feature>
<name>A0ABY3QUF4_9BRAD</name>
<evidence type="ECO:0000256" key="7">
    <source>
        <dbReference type="ARBA" id="ARBA00023134"/>
    </source>
</evidence>
<evidence type="ECO:0000256" key="3">
    <source>
        <dbReference type="ARBA" id="ARBA00008085"/>
    </source>
</evidence>
<gene>
    <name evidence="8 10" type="primary">folE</name>
    <name evidence="10" type="ORF">BjapCC829_12945</name>
</gene>
<dbReference type="InterPro" id="IPR043134">
    <property type="entry name" value="GTP-CH-I_N"/>
</dbReference>
<keyword evidence="6 8" id="KW-0378">Hydrolase</keyword>
<dbReference type="GO" id="GO:0003934">
    <property type="term" value="F:GTP cyclohydrolase I activity"/>
    <property type="evidence" value="ECO:0007669"/>
    <property type="project" value="UniProtKB-EC"/>
</dbReference>
<dbReference type="InterPro" id="IPR001474">
    <property type="entry name" value="GTP_CycHdrlase_I"/>
</dbReference>
<dbReference type="NCBIfam" id="TIGR00063">
    <property type="entry name" value="folE"/>
    <property type="match status" value="1"/>
</dbReference>
<dbReference type="PROSITE" id="PS00859">
    <property type="entry name" value="GTP_CYCLOHYDROL_1_1"/>
    <property type="match status" value="1"/>
</dbReference>
<evidence type="ECO:0000256" key="4">
    <source>
        <dbReference type="ARBA" id="ARBA00011857"/>
    </source>
</evidence>
<evidence type="ECO:0000256" key="1">
    <source>
        <dbReference type="ARBA" id="ARBA00001052"/>
    </source>
</evidence>
<feature type="domain" description="GTP cyclohydrolase I" evidence="9">
    <location>
        <begin position="27"/>
        <end position="203"/>
    </location>
</feature>
<keyword evidence="8" id="KW-0547">Nucleotide-binding</keyword>